<dbReference type="InterPro" id="IPR015915">
    <property type="entry name" value="Kelch-typ_b-propeller"/>
</dbReference>
<dbReference type="InterPro" id="IPR050354">
    <property type="entry name" value="F-box/kelch-repeat_ARATH"/>
</dbReference>
<evidence type="ECO:0000259" key="1">
    <source>
        <dbReference type="Pfam" id="PF25210"/>
    </source>
</evidence>
<proteinExistence type="predicted"/>
<evidence type="ECO:0000313" key="2">
    <source>
        <dbReference type="EMBL" id="CAA7023941.1"/>
    </source>
</evidence>
<protein>
    <recommendedName>
        <fullName evidence="1">FKB95-like N-terminal Kelch domain-containing protein</fullName>
    </recommendedName>
</protein>
<comment type="caution">
    <text evidence="2">The sequence shown here is derived from an EMBL/GenBank/DDBJ whole genome shotgun (WGS) entry which is preliminary data.</text>
</comment>
<dbReference type="PANTHER" id="PTHR24414:SF184">
    <property type="entry name" value="GALACTOSE OXIDASE_KELCH REPEAT SUPERFAMILY PROTEIN"/>
    <property type="match status" value="1"/>
</dbReference>
<dbReference type="PANTHER" id="PTHR24414">
    <property type="entry name" value="F-BOX/KELCH-REPEAT PROTEIN SKIP4"/>
    <property type="match status" value="1"/>
</dbReference>
<dbReference type="Pfam" id="PF25210">
    <property type="entry name" value="Kelch_FKB95"/>
    <property type="match status" value="1"/>
</dbReference>
<dbReference type="EMBL" id="CACVBM020000843">
    <property type="protein sequence ID" value="CAA7023941.1"/>
    <property type="molecule type" value="Genomic_DNA"/>
</dbReference>
<evidence type="ECO:0000313" key="3">
    <source>
        <dbReference type="Proteomes" id="UP000467841"/>
    </source>
</evidence>
<dbReference type="AlphaFoldDB" id="A0A6D2IBI6"/>
<reference evidence="2" key="1">
    <citation type="submission" date="2020-01" db="EMBL/GenBank/DDBJ databases">
        <authorList>
            <person name="Mishra B."/>
        </authorList>
    </citation>
    <scope>NUCLEOTIDE SEQUENCE [LARGE SCALE GENOMIC DNA]</scope>
</reference>
<feature type="domain" description="FKB95-like N-terminal Kelch" evidence="1">
    <location>
        <begin position="2"/>
        <end position="91"/>
    </location>
</feature>
<dbReference type="InterPro" id="IPR057499">
    <property type="entry name" value="Kelch_FKB95"/>
</dbReference>
<dbReference type="Proteomes" id="UP000467841">
    <property type="component" value="Unassembled WGS sequence"/>
</dbReference>
<gene>
    <name evidence="2" type="ORF">MERR_LOCUS11176</name>
</gene>
<organism evidence="2 3">
    <name type="scientific">Microthlaspi erraticum</name>
    <dbReference type="NCBI Taxonomy" id="1685480"/>
    <lineage>
        <taxon>Eukaryota</taxon>
        <taxon>Viridiplantae</taxon>
        <taxon>Streptophyta</taxon>
        <taxon>Embryophyta</taxon>
        <taxon>Tracheophyta</taxon>
        <taxon>Spermatophyta</taxon>
        <taxon>Magnoliopsida</taxon>
        <taxon>eudicotyledons</taxon>
        <taxon>Gunneridae</taxon>
        <taxon>Pentapetalae</taxon>
        <taxon>rosids</taxon>
        <taxon>malvids</taxon>
        <taxon>Brassicales</taxon>
        <taxon>Brassicaceae</taxon>
        <taxon>Coluteocarpeae</taxon>
        <taxon>Microthlaspi</taxon>
    </lineage>
</organism>
<dbReference type="SUPFAM" id="SSF117281">
    <property type="entry name" value="Kelch motif"/>
    <property type="match status" value="1"/>
</dbReference>
<keyword evidence="3" id="KW-1185">Reference proteome</keyword>
<sequence length="96" mass="11054">MYTCEKEGFVWFDKKGKEWRSVKGVKGLPEFDRFRSNFHLLDYGGNLAVLWEDHGPSGNSQEKMIWCAVIAIDRSNPEEITGTLEWFDAVLEVPNS</sequence>
<name>A0A6D2IBI6_9BRAS</name>
<accession>A0A6D2IBI6</accession>